<gene>
    <name evidence="1" type="ORF">BSQ44_06855</name>
</gene>
<proteinExistence type="predicted"/>
<organism evidence="1 2">
    <name type="scientific">Aquibium oceanicum</name>
    <dbReference type="NCBI Taxonomy" id="1670800"/>
    <lineage>
        <taxon>Bacteria</taxon>
        <taxon>Pseudomonadati</taxon>
        <taxon>Pseudomonadota</taxon>
        <taxon>Alphaproteobacteria</taxon>
        <taxon>Hyphomicrobiales</taxon>
        <taxon>Phyllobacteriaceae</taxon>
        <taxon>Aquibium</taxon>
    </lineage>
</organism>
<dbReference type="EMBL" id="CP018171">
    <property type="protein sequence ID" value="APH71120.1"/>
    <property type="molecule type" value="Genomic_DNA"/>
</dbReference>
<reference evidence="2" key="1">
    <citation type="submission" date="2016-11" db="EMBL/GenBank/DDBJ databases">
        <title>Mesorhizobium oceanicum sp. nov., isolated from deep seawater in South China Sea.</title>
        <authorList>
            <person name="Fu G.-Y."/>
        </authorList>
    </citation>
    <scope>NUCLEOTIDE SEQUENCE [LARGE SCALE GENOMIC DNA]</scope>
    <source>
        <strain evidence="2">B7</strain>
    </source>
</reference>
<dbReference type="Proteomes" id="UP000182840">
    <property type="component" value="Chromosome"/>
</dbReference>
<dbReference type="AlphaFoldDB" id="A0A1L3SP15"/>
<evidence type="ECO:0000313" key="2">
    <source>
        <dbReference type="Proteomes" id="UP000182840"/>
    </source>
</evidence>
<sequence length="110" mass="12506">MSETEQELEERAVAIATAQASTWHNREIDRFKFIGRLANLYPFRGRADGIKAVRAAVLRCCAEGVLKTWPGEGPQVILTLQPPYDTPTREEHLAAKRREELEQFKKGGKR</sequence>
<accession>A0A1L3SP15</accession>
<dbReference type="RefSeq" id="WP_072602525.1">
    <property type="nucleotide sequence ID" value="NZ_CP018171.1"/>
</dbReference>
<dbReference type="KEGG" id="meso:BSQ44_06855"/>
<keyword evidence="2" id="KW-1185">Reference proteome</keyword>
<name>A0A1L3SP15_9HYPH</name>
<protein>
    <submittedName>
        <fullName evidence="1">Uncharacterized protein</fullName>
    </submittedName>
</protein>
<dbReference type="STRING" id="1670800.BSQ44_06855"/>
<evidence type="ECO:0000313" key="1">
    <source>
        <dbReference type="EMBL" id="APH71120.1"/>
    </source>
</evidence>